<accession>A0A061RI91</accession>
<dbReference type="InterPro" id="IPR005097">
    <property type="entry name" value="Sacchrp_dh_NADP-bd"/>
</dbReference>
<dbReference type="AlphaFoldDB" id="A0A061RI91"/>
<evidence type="ECO:0000259" key="1">
    <source>
        <dbReference type="Pfam" id="PF03435"/>
    </source>
</evidence>
<evidence type="ECO:0000313" key="2">
    <source>
        <dbReference type="EMBL" id="JAC71688.1"/>
    </source>
</evidence>
<organism evidence="2">
    <name type="scientific">Tetraselmis sp. GSL018</name>
    <dbReference type="NCBI Taxonomy" id="582737"/>
    <lineage>
        <taxon>Eukaryota</taxon>
        <taxon>Viridiplantae</taxon>
        <taxon>Chlorophyta</taxon>
        <taxon>core chlorophytes</taxon>
        <taxon>Chlorodendrophyceae</taxon>
        <taxon>Chlorodendrales</taxon>
        <taxon>Chlorodendraceae</taxon>
        <taxon>Tetraselmis</taxon>
    </lineage>
</organism>
<dbReference type="Gene3D" id="3.40.50.720">
    <property type="entry name" value="NAD(P)-binding Rossmann-like Domain"/>
    <property type="match status" value="1"/>
</dbReference>
<dbReference type="Pfam" id="PF03435">
    <property type="entry name" value="Sacchrp_dh_NADP"/>
    <property type="match status" value="1"/>
</dbReference>
<protein>
    <submittedName>
        <fullName evidence="2">Saccharopine dehydrogenase isoform 2</fullName>
    </submittedName>
</protein>
<proteinExistence type="predicted"/>
<feature type="domain" description="Saccharopine dehydrogenase NADP binding" evidence="1">
    <location>
        <begin position="88"/>
        <end position="219"/>
    </location>
</feature>
<dbReference type="SUPFAM" id="SSF51735">
    <property type="entry name" value="NAD(P)-binding Rossmann-fold domains"/>
    <property type="match status" value="1"/>
</dbReference>
<dbReference type="InterPro" id="IPR036291">
    <property type="entry name" value="NAD(P)-bd_dom_sf"/>
</dbReference>
<sequence>MASCRNFGMRFHSASTRKNFTHVSESTFGRTYCTTLARNYPNACERRAVYQPRLMLRSVSYPARKTSIPKVLALSNKVTSSEDSITRIIIVGGTGAVGSAVAAHLLSEATCRIEVVLVGRDKEKGARRVAELSARLQTNHQICFEPLDWRKKDRLRDVIRGASVVIHTAGPYLGQQPDILQECIRGQIPCYVDLADPLDYIQAAVALSPQAEKANTMAILAGGAFPGFSNVIAMECAARLNAPIRDVSFRYFTAGLGGSGPINLLITNQGFGEPVPRFRRGSMQPAMVSGLEPERVRFYLDSSDASAARVGERTVWSWPFPEVATVAKELRITSDSSVKMGTSPEAWNVIMGWLVKAVPREWWRNEAFSKWMADFSEPMVTFTDQFVGETHCMRIDVTDTSGNTCTAIQGHDSFRRVVGQSCAEFALELLQRSTEEEGGARWTPGVYLPEQLFADSQGRARVLQRLSSVPGTFTYRYSMEPSGGYAEARTKETGAEELKR</sequence>
<dbReference type="EMBL" id="GBEZ01014378">
    <property type="protein sequence ID" value="JAC71688.1"/>
    <property type="molecule type" value="Transcribed_RNA"/>
</dbReference>
<name>A0A061RI91_9CHLO</name>
<gene>
    <name evidence="2" type="ORF">TSPGSL018_1341</name>
</gene>
<reference evidence="2" key="1">
    <citation type="submission" date="2014-05" db="EMBL/GenBank/DDBJ databases">
        <title>The transcriptome of the halophilic microalga Tetraselmis sp. GSL018 isolated from the Great Salt Lake, Utah.</title>
        <authorList>
            <person name="Jinkerson R.E."/>
            <person name="D'Adamo S."/>
            <person name="Posewitz M.C."/>
        </authorList>
    </citation>
    <scope>NUCLEOTIDE SEQUENCE</scope>
    <source>
        <strain evidence="2">GSL018</strain>
    </source>
</reference>
<dbReference type="PANTHER" id="PTHR43796:SF2">
    <property type="entry name" value="CARBOXYNORSPERMIDINE SYNTHASE"/>
    <property type="match status" value="1"/>
</dbReference>
<dbReference type="PANTHER" id="PTHR43796">
    <property type="entry name" value="CARBOXYNORSPERMIDINE SYNTHASE"/>
    <property type="match status" value="1"/>
</dbReference>